<dbReference type="Gene3D" id="3.90.1150.30">
    <property type="match status" value="1"/>
</dbReference>
<organism evidence="1 2">
    <name type="scientific">Asanoa hainanensis</name>
    <dbReference type="NCBI Taxonomy" id="560556"/>
    <lineage>
        <taxon>Bacteria</taxon>
        <taxon>Bacillati</taxon>
        <taxon>Actinomycetota</taxon>
        <taxon>Actinomycetes</taxon>
        <taxon>Micromonosporales</taxon>
        <taxon>Micromonosporaceae</taxon>
        <taxon>Asanoa</taxon>
    </lineage>
</organism>
<dbReference type="InterPro" id="IPR038056">
    <property type="entry name" value="YjbR-like_sf"/>
</dbReference>
<protein>
    <submittedName>
        <fullName evidence="1">YjbR protein</fullName>
    </submittedName>
</protein>
<dbReference type="Proteomes" id="UP000198362">
    <property type="component" value="Unassembled WGS sequence"/>
</dbReference>
<reference evidence="1 2" key="1">
    <citation type="submission" date="2017-06" db="EMBL/GenBank/DDBJ databases">
        <authorList>
            <person name="Kim H.J."/>
            <person name="Triplett B.A."/>
        </authorList>
    </citation>
    <scope>NUCLEOTIDE SEQUENCE [LARGE SCALE GENOMIC DNA]</scope>
    <source>
        <strain evidence="1 2">CGMCC 4.5593</strain>
    </source>
</reference>
<accession>A0A239P3H8</accession>
<dbReference type="AlphaFoldDB" id="A0A239P3H8"/>
<sequence>MSAPGDVPPAILTRLRAICRGLPEAYEEPAWIGVRWRIRQRTIAHVYTRDDDPVVRMTFRAPDDEVAAFAAAGPPFFQADWGGNVVGITFSRRTDWEEVSELLTESYRLLAPKRLAALLPEPSG</sequence>
<evidence type="ECO:0000313" key="2">
    <source>
        <dbReference type="Proteomes" id="UP000198362"/>
    </source>
</evidence>
<proteinExistence type="predicted"/>
<dbReference type="SUPFAM" id="SSF142906">
    <property type="entry name" value="YjbR-like"/>
    <property type="match status" value="1"/>
</dbReference>
<gene>
    <name evidence="1" type="ORF">SAMN05421812_113156</name>
</gene>
<dbReference type="InterPro" id="IPR058532">
    <property type="entry name" value="YjbR/MT2646/Rv2570-like"/>
</dbReference>
<dbReference type="EMBL" id="FZPH01000013">
    <property type="protein sequence ID" value="SNT61646.1"/>
    <property type="molecule type" value="Genomic_DNA"/>
</dbReference>
<dbReference type="RefSeq" id="WP_089253575.1">
    <property type="nucleotide sequence ID" value="NZ_FZPH01000013.1"/>
</dbReference>
<dbReference type="Pfam" id="PF04237">
    <property type="entry name" value="YjbR"/>
    <property type="match status" value="1"/>
</dbReference>
<keyword evidence="2" id="KW-1185">Reference proteome</keyword>
<name>A0A239P3H8_9ACTN</name>
<dbReference type="OrthoDB" id="8479417at2"/>
<evidence type="ECO:0000313" key="1">
    <source>
        <dbReference type="EMBL" id="SNT61646.1"/>
    </source>
</evidence>